<dbReference type="InterPro" id="IPR054098">
    <property type="entry name" value="NGO1945-like_C"/>
</dbReference>
<evidence type="ECO:0000259" key="2">
    <source>
        <dbReference type="Pfam" id="PF22106"/>
    </source>
</evidence>
<dbReference type="InterPro" id="IPR044922">
    <property type="entry name" value="DUF2063_N_sf"/>
</dbReference>
<dbReference type="EMBL" id="CP124755">
    <property type="protein sequence ID" value="WGZ90788.1"/>
    <property type="molecule type" value="Genomic_DNA"/>
</dbReference>
<keyword evidence="3" id="KW-0238">DNA-binding</keyword>
<evidence type="ECO:0000259" key="1">
    <source>
        <dbReference type="Pfam" id="PF09836"/>
    </source>
</evidence>
<dbReference type="KEGG" id="tdu:QJT80_15095"/>
<name>A0AA95H7V6_9GAMM</name>
<feature type="domain" description="Putative DNA-binding" evidence="1">
    <location>
        <begin position="8"/>
        <end position="93"/>
    </location>
</feature>
<sequence length="252" mass="28780">MNNPTLTYQQAFAAHLRNPQHHAAPAAVDPQRMQIYVDLLFNNLQDFLSTTFPVTYSILSNNEWLSLVRAFYAEHACQTPYFREIAGECVQWLSQRQPSLALCQTYPFLIELMHYEWVEIALLSDASVIDDSLIQAPADLLNNPLVLNPVLLLQAYQYPVQRISPQQLPAAEPTYLALVRNPQHKIDFIELNAITFQLLHLLQQGLTANQALQQLAPYLPQLSQAQLSEFTQQHLKQLQQQHIILGELKTTV</sequence>
<accession>A0AA95H7V6</accession>
<dbReference type="AlphaFoldDB" id="A0AA95H7V6"/>
<dbReference type="Gene3D" id="3.90.930.50">
    <property type="match status" value="1"/>
</dbReference>
<reference evidence="3" key="1">
    <citation type="journal article" date="2023" name="Int. J. Mol. Sci.">
        <title>Metagenomics Revealed a New Genus 'Candidatus Thiocaldithrix dubininis' gen. nov., sp. nov. and a New Species 'Candidatus Thiothrix putei' sp. nov. in the Family Thiotrichaceae, Some Members of Which Have Traits of Both Na+- and H+-Motive Energetics.</title>
        <authorList>
            <person name="Ravin N.V."/>
            <person name="Muntyan M.S."/>
            <person name="Smolyakov D.D."/>
            <person name="Rudenko T.S."/>
            <person name="Beletsky A.V."/>
            <person name="Mardanov A.V."/>
            <person name="Grabovich M.Y."/>
        </authorList>
    </citation>
    <scope>NUCLEOTIDE SEQUENCE</scope>
    <source>
        <strain evidence="3">GKL-01</strain>
    </source>
</reference>
<dbReference type="GO" id="GO:0003677">
    <property type="term" value="F:DNA binding"/>
    <property type="evidence" value="ECO:0007669"/>
    <property type="project" value="UniProtKB-KW"/>
</dbReference>
<dbReference type="Pfam" id="PF22106">
    <property type="entry name" value="NGO1945_C"/>
    <property type="match status" value="1"/>
</dbReference>
<dbReference type="Pfam" id="PF09836">
    <property type="entry name" value="DUF2063"/>
    <property type="match status" value="1"/>
</dbReference>
<proteinExistence type="predicted"/>
<evidence type="ECO:0000313" key="3">
    <source>
        <dbReference type="EMBL" id="WGZ90788.1"/>
    </source>
</evidence>
<reference evidence="3" key="2">
    <citation type="submission" date="2023-04" db="EMBL/GenBank/DDBJ databases">
        <authorList>
            <person name="Beletskiy A.V."/>
            <person name="Mardanov A.V."/>
            <person name="Ravin N.V."/>
        </authorList>
    </citation>
    <scope>NUCLEOTIDE SEQUENCE</scope>
    <source>
        <strain evidence="3">GKL-01</strain>
    </source>
</reference>
<organism evidence="3">
    <name type="scientific">Candidatus Thiocaldithrix dubininis</name>
    <dbReference type="NCBI Taxonomy" id="3080823"/>
    <lineage>
        <taxon>Bacteria</taxon>
        <taxon>Pseudomonadati</taxon>
        <taxon>Pseudomonadota</taxon>
        <taxon>Gammaproteobacteria</taxon>
        <taxon>Thiotrichales</taxon>
        <taxon>Thiotrichaceae</taxon>
        <taxon>Candidatus Thiocaldithrix</taxon>
    </lineage>
</organism>
<protein>
    <submittedName>
        <fullName evidence="3">DNA-binding domain-containing protein</fullName>
    </submittedName>
</protein>
<feature type="domain" description="NGO1945-like C-terminal" evidence="2">
    <location>
        <begin position="148"/>
        <end position="238"/>
    </location>
</feature>
<gene>
    <name evidence="3" type="ORF">QJT80_15095</name>
</gene>
<dbReference type="InterPro" id="IPR018640">
    <property type="entry name" value="DUF2063"/>
</dbReference>
<dbReference type="Proteomes" id="UP001300672">
    <property type="component" value="Chromosome"/>
</dbReference>
<dbReference type="Gene3D" id="1.10.150.690">
    <property type="entry name" value="DUF2063"/>
    <property type="match status" value="1"/>
</dbReference>